<keyword evidence="1" id="KW-0328">Glycosyltransferase</keyword>
<dbReference type="PANTHER" id="PTHR46499">
    <property type="entry name" value="QUEUINE TRNA-RIBOSYLTRANSFERASE"/>
    <property type="match status" value="1"/>
</dbReference>
<evidence type="ECO:0000313" key="5">
    <source>
        <dbReference type="EMBL" id="SUZ93267.1"/>
    </source>
</evidence>
<feature type="domain" description="tRNA-guanine(15) transglycosylase-like" evidence="4">
    <location>
        <begin position="13"/>
        <end position="372"/>
    </location>
</feature>
<sequence length="375" mass="42853">MKFIVKSKDKYSLARTGQIQTDHSVIETPVFMPVGTHGVVKSISPDELYDLNTQIMLSNTYHLYLRPGTDIIEENGGLHQFLNWSNSILTDSGGYQVFSLNKMNKITDNGVHFKSHLDGSMHLFTPEISMEVQQKLGSDIIMAFDYCPPADCTKGELKRASKLTHDWTKRAYDYLDTHKPLYNHQQILFPIIQGGIDKDERLQCLEQMLPFANCGIAIGGLSVGEKKEPMFDTVHLLGEAIPENHPKYLMGVGKPTDIVKSILRGIDMFDCVLPTRNARNGQLFTNEGTINIVNSRYKHDISPIDENSSITFAKEYSKSYLRYLFQINEILGIRIATLINIAYYFDLMNQIKFEINNHTFVKWSEDYLEKYENSK</sequence>
<dbReference type="InterPro" id="IPR004803">
    <property type="entry name" value="TGT"/>
</dbReference>
<dbReference type="PANTHER" id="PTHR46499:SF1">
    <property type="entry name" value="QUEUINE TRNA-RIBOSYLTRANSFERASE"/>
    <property type="match status" value="1"/>
</dbReference>
<dbReference type="HAMAP" id="MF_00168">
    <property type="entry name" value="Q_tRNA_Tgt"/>
    <property type="match status" value="1"/>
</dbReference>
<dbReference type="InterPro" id="IPR002616">
    <property type="entry name" value="tRNA_ribo_trans-like"/>
</dbReference>
<dbReference type="NCBIfam" id="TIGR00430">
    <property type="entry name" value="Q_tRNA_tgt"/>
    <property type="match status" value="1"/>
</dbReference>
<reference evidence="5" key="1">
    <citation type="submission" date="2018-05" db="EMBL/GenBank/DDBJ databases">
        <authorList>
            <person name="Lanie J.A."/>
            <person name="Ng W.-L."/>
            <person name="Kazmierczak K.M."/>
            <person name="Andrzejewski T.M."/>
            <person name="Davidsen T.M."/>
            <person name="Wayne K.J."/>
            <person name="Tettelin H."/>
            <person name="Glass J.I."/>
            <person name="Rusch D."/>
            <person name="Podicherti R."/>
            <person name="Tsui H.-C.T."/>
            <person name="Winkler M.E."/>
        </authorList>
    </citation>
    <scope>NUCLEOTIDE SEQUENCE</scope>
</reference>
<dbReference type="GO" id="GO:0008616">
    <property type="term" value="P:tRNA queuosine(34) biosynthetic process"/>
    <property type="evidence" value="ECO:0007669"/>
    <property type="project" value="TreeGrafter"/>
</dbReference>
<keyword evidence="3" id="KW-0819">tRNA processing</keyword>
<keyword evidence="2" id="KW-0808">Transferase</keyword>
<evidence type="ECO:0000256" key="3">
    <source>
        <dbReference type="ARBA" id="ARBA00022694"/>
    </source>
</evidence>
<dbReference type="InterPro" id="IPR036511">
    <property type="entry name" value="TGT-like_sf"/>
</dbReference>
<protein>
    <recommendedName>
        <fullName evidence="4">tRNA-guanine(15) transglycosylase-like domain-containing protein</fullName>
    </recommendedName>
</protein>
<organism evidence="5">
    <name type="scientific">marine metagenome</name>
    <dbReference type="NCBI Taxonomy" id="408172"/>
    <lineage>
        <taxon>unclassified sequences</taxon>
        <taxon>metagenomes</taxon>
        <taxon>ecological metagenomes</taxon>
    </lineage>
</organism>
<dbReference type="GO" id="GO:0008479">
    <property type="term" value="F:tRNA-guanosine(34) queuine transglycosylase activity"/>
    <property type="evidence" value="ECO:0007669"/>
    <property type="project" value="InterPro"/>
</dbReference>
<proteinExistence type="inferred from homology"/>
<dbReference type="AlphaFoldDB" id="A0A381RTK8"/>
<dbReference type="NCBIfam" id="TIGR00449">
    <property type="entry name" value="tgt_general"/>
    <property type="match status" value="1"/>
</dbReference>
<evidence type="ECO:0000256" key="2">
    <source>
        <dbReference type="ARBA" id="ARBA00022679"/>
    </source>
</evidence>
<dbReference type="EMBL" id="UINC01002132">
    <property type="protein sequence ID" value="SUZ93267.1"/>
    <property type="molecule type" value="Genomic_DNA"/>
</dbReference>
<evidence type="ECO:0000256" key="1">
    <source>
        <dbReference type="ARBA" id="ARBA00022676"/>
    </source>
</evidence>
<dbReference type="Gene3D" id="3.20.20.105">
    <property type="entry name" value="Queuine tRNA-ribosyltransferase-like"/>
    <property type="match status" value="1"/>
</dbReference>
<gene>
    <name evidence="5" type="ORF">METZ01_LOCUS46121</name>
</gene>
<dbReference type="SUPFAM" id="SSF51713">
    <property type="entry name" value="tRNA-guanine transglycosylase"/>
    <property type="match status" value="1"/>
</dbReference>
<evidence type="ECO:0000259" key="4">
    <source>
        <dbReference type="Pfam" id="PF01702"/>
    </source>
</evidence>
<dbReference type="GO" id="GO:0005829">
    <property type="term" value="C:cytosol"/>
    <property type="evidence" value="ECO:0007669"/>
    <property type="project" value="TreeGrafter"/>
</dbReference>
<name>A0A381RTK8_9ZZZZ</name>
<dbReference type="InterPro" id="IPR050076">
    <property type="entry name" value="ArchSynthase1/Queuine_TRR"/>
</dbReference>
<accession>A0A381RTK8</accession>
<dbReference type="Pfam" id="PF01702">
    <property type="entry name" value="TGT"/>
    <property type="match status" value="1"/>
</dbReference>